<evidence type="ECO:0000313" key="2">
    <source>
        <dbReference type="EMBL" id="JAT10553.1"/>
    </source>
</evidence>
<dbReference type="PANTHER" id="PTHR47272:SF2">
    <property type="entry name" value="PIGGYBAC TRANSPOSABLE ELEMENT-DERIVED PROTEIN 3-LIKE"/>
    <property type="match status" value="1"/>
</dbReference>
<sequence>MTLKLNLTNLMNQALATRIMNNTRSTSTIMKNRIAADPLKSDKDMKKLGRGAIDLKVTKDKKLCLLKWQDNKSVFMMSSNDGKEPVNMVKRWSKIDKKYVTVPQPNAIKAYNTNIGGGLIWQIVCSPTAHQDKGL</sequence>
<evidence type="ECO:0000259" key="1">
    <source>
        <dbReference type="Pfam" id="PF13843"/>
    </source>
</evidence>
<dbReference type="PANTHER" id="PTHR47272">
    <property type="entry name" value="DDE_TNP_1_7 DOMAIN-CONTAINING PROTEIN"/>
    <property type="match status" value="1"/>
</dbReference>
<feature type="domain" description="PiggyBac transposable element-derived protein" evidence="1">
    <location>
        <begin position="22"/>
        <end position="117"/>
    </location>
</feature>
<dbReference type="AlphaFoldDB" id="A0A1B6KGI6"/>
<dbReference type="Pfam" id="PF13843">
    <property type="entry name" value="DDE_Tnp_1_7"/>
    <property type="match status" value="1"/>
</dbReference>
<dbReference type="EMBL" id="GEBQ01029424">
    <property type="protein sequence ID" value="JAT10553.1"/>
    <property type="molecule type" value="Transcribed_RNA"/>
</dbReference>
<proteinExistence type="predicted"/>
<gene>
    <name evidence="2" type="ORF">g.39745</name>
</gene>
<protein>
    <recommendedName>
        <fullName evidence="1">PiggyBac transposable element-derived protein domain-containing protein</fullName>
    </recommendedName>
</protein>
<accession>A0A1B6KGI6</accession>
<reference evidence="2" key="1">
    <citation type="submission" date="2015-11" db="EMBL/GenBank/DDBJ databases">
        <title>De novo transcriptome assembly of four potential Pierce s Disease insect vectors from Arizona vineyards.</title>
        <authorList>
            <person name="Tassone E.E."/>
        </authorList>
    </citation>
    <scope>NUCLEOTIDE SEQUENCE</scope>
</reference>
<dbReference type="InterPro" id="IPR029526">
    <property type="entry name" value="PGBD"/>
</dbReference>
<organism evidence="2">
    <name type="scientific">Graphocephala atropunctata</name>
    <dbReference type="NCBI Taxonomy" id="36148"/>
    <lineage>
        <taxon>Eukaryota</taxon>
        <taxon>Metazoa</taxon>
        <taxon>Ecdysozoa</taxon>
        <taxon>Arthropoda</taxon>
        <taxon>Hexapoda</taxon>
        <taxon>Insecta</taxon>
        <taxon>Pterygota</taxon>
        <taxon>Neoptera</taxon>
        <taxon>Paraneoptera</taxon>
        <taxon>Hemiptera</taxon>
        <taxon>Auchenorrhyncha</taxon>
        <taxon>Membracoidea</taxon>
        <taxon>Cicadellidae</taxon>
        <taxon>Cicadellinae</taxon>
        <taxon>Cicadellini</taxon>
        <taxon>Graphocephala</taxon>
    </lineage>
</organism>
<name>A0A1B6KGI6_9HEMI</name>